<dbReference type="RefSeq" id="WP_314281348.1">
    <property type="nucleotide sequence ID" value="NZ_JAVVDO010000008.1"/>
</dbReference>
<dbReference type="InterPro" id="IPR036942">
    <property type="entry name" value="Beta-barrel_TonB_sf"/>
</dbReference>
<keyword evidence="6 14" id="KW-0812">Transmembrane</keyword>
<proteinExistence type="inferred from homology"/>
<evidence type="ECO:0000256" key="8">
    <source>
        <dbReference type="ARBA" id="ARBA00023004"/>
    </source>
</evidence>
<evidence type="ECO:0000256" key="9">
    <source>
        <dbReference type="ARBA" id="ARBA00023065"/>
    </source>
</evidence>
<keyword evidence="12 20" id="KW-0675">Receptor</keyword>
<comment type="similarity">
    <text evidence="2 14 15">Belongs to the TonB-dependent receptor family.</text>
</comment>
<evidence type="ECO:0000256" key="3">
    <source>
        <dbReference type="ARBA" id="ARBA00022448"/>
    </source>
</evidence>
<keyword evidence="3 14" id="KW-0813">Transport</keyword>
<feature type="compositionally biased region" description="Low complexity" evidence="16">
    <location>
        <begin position="40"/>
        <end position="55"/>
    </location>
</feature>
<evidence type="ECO:0000313" key="21">
    <source>
        <dbReference type="Proteomes" id="UP001258945"/>
    </source>
</evidence>
<evidence type="ECO:0000256" key="5">
    <source>
        <dbReference type="ARBA" id="ARBA00022496"/>
    </source>
</evidence>
<evidence type="ECO:0000256" key="14">
    <source>
        <dbReference type="PROSITE-ProRule" id="PRU01360"/>
    </source>
</evidence>
<keyword evidence="11 14" id="KW-0472">Membrane</keyword>
<keyword evidence="8" id="KW-0408">Iron</keyword>
<keyword evidence="4 14" id="KW-1134">Transmembrane beta strand</keyword>
<evidence type="ECO:0000256" key="12">
    <source>
        <dbReference type="ARBA" id="ARBA00023170"/>
    </source>
</evidence>
<dbReference type="Pfam" id="PF07715">
    <property type="entry name" value="Plug"/>
    <property type="match status" value="1"/>
</dbReference>
<evidence type="ECO:0000256" key="17">
    <source>
        <dbReference type="SAM" id="SignalP"/>
    </source>
</evidence>
<feature type="region of interest" description="Disordered" evidence="16">
    <location>
        <begin position="40"/>
        <end position="70"/>
    </location>
</feature>
<feature type="domain" description="TonB-dependent receptor-like beta-barrel" evidence="18">
    <location>
        <begin position="279"/>
        <end position="716"/>
    </location>
</feature>
<evidence type="ECO:0000256" key="7">
    <source>
        <dbReference type="ARBA" id="ARBA00022729"/>
    </source>
</evidence>
<evidence type="ECO:0000259" key="18">
    <source>
        <dbReference type="Pfam" id="PF00593"/>
    </source>
</evidence>
<protein>
    <submittedName>
        <fullName evidence="20">TonB-dependent siderophore receptor</fullName>
    </submittedName>
</protein>
<evidence type="ECO:0000256" key="10">
    <source>
        <dbReference type="ARBA" id="ARBA00023077"/>
    </source>
</evidence>
<comment type="caution">
    <text evidence="20">The sequence shown here is derived from an EMBL/GenBank/DDBJ whole genome shotgun (WGS) entry which is preliminary data.</text>
</comment>
<dbReference type="InterPro" id="IPR000531">
    <property type="entry name" value="Beta-barrel_TonB"/>
</dbReference>
<name>A0ABU3MD95_9PROT</name>
<dbReference type="Gene3D" id="2.40.170.20">
    <property type="entry name" value="TonB-dependent receptor, beta-barrel domain"/>
    <property type="match status" value="1"/>
</dbReference>
<dbReference type="PANTHER" id="PTHR32552">
    <property type="entry name" value="FERRICHROME IRON RECEPTOR-RELATED"/>
    <property type="match status" value="1"/>
</dbReference>
<dbReference type="Proteomes" id="UP001258945">
    <property type="component" value="Unassembled WGS sequence"/>
</dbReference>
<dbReference type="Gene3D" id="2.170.130.10">
    <property type="entry name" value="TonB-dependent receptor, plug domain"/>
    <property type="match status" value="1"/>
</dbReference>
<dbReference type="NCBIfam" id="TIGR01783">
    <property type="entry name" value="TonB-siderophor"/>
    <property type="match status" value="1"/>
</dbReference>
<keyword evidence="13 14" id="KW-0998">Cell outer membrane</keyword>
<keyword evidence="9" id="KW-0406">Ion transport</keyword>
<gene>
    <name evidence="20" type="ORF">RQ831_07170</name>
</gene>
<dbReference type="InterPro" id="IPR012910">
    <property type="entry name" value="Plug_dom"/>
</dbReference>
<dbReference type="Pfam" id="PF00593">
    <property type="entry name" value="TonB_dep_Rec_b-barrel"/>
    <property type="match status" value="1"/>
</dbReference>
<accession>A0ABU3MD95</accession>
<dbReference type="PROSITE" id="PS52016">
    <property type="entry name" value="TONB_DEPENDENT_REC_3"/>
    <property type="match status" value="1"/>
</dbReference>
<keyword evidence="10 15" id="KW-0798">TonB box</keyword>
<evidence type="ECO:0000256" key="11">
    <source>
        <dbReference type="ARBA" id="ARBA00023136"/>
    </source>
</evidence>
<evidence type="ECO:0000313" key="20">
    <source>
        <dbReference type="EMBL" id="MDT8330829.1"/>
    </source>
</evidence>
<keyword evidence="7 17" id="KW-0732">Signal</keyword>
<evidence type="ECO:0000256" key="2">
    <source>
        <dbReference type="ARBA" id="ARBA00009810"/>
    </source>
</evidence>
<dbReference type="CDD" id="cd01347">
    <property type="entry name" value="ligand_gated_channel"/>
    <property type="match status" value="1"/>
</dbReference>
<keyword evidence="5" id="KW-0410">Iron transport</keyword>
<evidence type="ECO:0000256" key="4">
    <source>
        <dbReference type="ARBA" id="ARBA00022452"/>
    </source>
</evidence>
<feature type="signal peptide" evidence="17">
    <location>
        <begin position="1"/>
        <end position="35"/>
    </location>
</feature>
<dbReference type="EMBL" id="JAVVDO010000008">
    <property type="protein sequence ID" value="MDT8330829.1"/>
    <property type="molecule type" value="Genomic_DNA"/>
</dbReference>
<dbReference type="InterPro" id="IPR010105">
    <property type="entry name" value="TonB_sidphr_rcpt"/>
</dbReference>
<dbReference type="InterPro" id="IPR039426">
    <property type="entry name" value="TonB-dep_rcpt-like"/>
</dbReference>
<evidence type="ECO:0000256" key="15">
    <source>
        <dbReference type="RuleBase" id="RU003357"/>
    </source>
</evidence>
<evidence type="ECO:0000256" key="1">
    <source>
        <dbReference type="ARBA" id="ARBA00004571"/>
    </source>
</evidence>
<feature type="chain" id="PRO_5045332017" evidence="17">
    <location>
        <begin position="36"/>
        <end position="747"/>
    </location>
</feature>
<reference evidence="20 21" key="1">
    <citation type="journal article" date="2019" name="Microb. Pathog.">
        <title>Comparison of VITEK 2, MALDI-TOF MS, 16S rRNA gene sequencing, and whole-genome sequencing for identification of Roseomonas mucosa.</title>
        <authorList>
            <person name="Rudolph W.W."/>
            <person name="Gunzer F."/>
            <person name="Trauth M."/>
            <person name="Bunk B."/>
            <person name="Bigge R."/>
            <person name="Schrottner P."/>
        </authorList>
    </citation>
    <scope>NUCLEOTIDE SEQUENCE [LARGE SCALE GENOMIC DNA]</scope>
    <source>
        <strain evidence="20 21">DSM 103800</strain>
    </source>
</reference>
<evidence type="ECO:0000256" key="16">
    <source>
        <dbReference type="SAM" id="MobiDB-lite"/>
    </source>
</evidence>
<feature type="domain" description="TonB-dependent receptor plug" evidence="19">
    <location>
        <begin position="93"/>
        <end position="194"/>
    </location>
</feature>
<evidence type="ECO:0000259" key="19">
    <source>
        <dbReference type="Pfam" id="PF07715"/>
    </source>
</evidence>
<feature type="compositionally biased region" description="Polar residues" evidence="16">
    <location>
        <begin position="56"/>
        <end position="70"/>
    </location>
</feature>
<sequence>MTHLARPAFRPLLRLLGTTALVPVALALWSPAAVAQTSQTQTQSGDAAGSANGNGTTVLPTVSVQGASQNPLGPVDGYVATRNLTGSKTDTPLIEVPQSVSVVTRDAIDQRQAQNLGEALRYSAGIRPEQYGFDSRADWLQIRGFEATDTSQFLNGLRFNPGYTAGVFETYGLERYEILRGPSSVLYGQMAPGGLINMVQRHPTDTAQGEVRLTAGTQNIRQLAFNTSGPLTADGQWSYALTGVGRLADLDVQNSNNDRLFVAPALTWKPTGDTRFTLLPYYQRDRTIGAQFLPYLGTVQRSAFGRISRSLNIGEDGFDKYDRTQYGIGYEFEHRFNDVFSFTQNARYAHVGVNWKQVYGGGLVSGSERLLNRYAYDEQYSFDTFQVDNRGQARFDTGPLQHTVLGGFDYQHTSYKSVAAFAVASPLDLYAPVYGSGIPTLGSPYQNRLQGIDQYGLYGQDQIRYGRFVATLGVRHDWVDTNTKNRAFGFTSESKEDTDTTWRAGITYLAENGLAPYFSYSTSFLPQAGGFSPARGNGTFDPTTGEQYEVGIKYQPNGLNSFVQVSAFHITQSQVLTADPDNALYQVQTGRIRVRGVEAEGVASLGNGLNLIGSITYLDPEITRDTVASNVGNRPLGVSKFTAGLYADYSFGEGRGAMSGVGLGAGVRFVGNTAVDNANSAVVPSVTLFDLAARYDLGQLAPNLKGFQALLNINNVADKRYVARCTSEASCFYGNSRTILGSLAYRW</sequence>
<organism evidence="20 21">
    <name type="scientific">Roseomonas gilardii</name>
    <dbReference type="NCBI Taxonomy" id="257708"/>
    <lineage>
        <taxon>Bacteria</taxon>
        <taxon>Pseudomonadati</taxon>
        <taxon>Pseudomonadota</taxon>
        <taxon>Alphaproteobacteria</taxon>
        <taxon>Acetobacterales</taxon>
        <taxon>Roseomonadaceae</taxon>
        <taxon>Roseomonas</taxon>
    </lineage>
</organism>
<evidence type="ECO:0000256" key="13">
    <source>
        <dbReference type="ARBA" id="ARBA00023237"/>
    </source>
</evidence>
<keyword evidence="21" id="KW-1185">Reference proteome</keyword>
<comment type="subcellular location">
    <subcellularLocation>
        <location evidence="1 14">Cell outer membrane</location>
        <topology evidence="1 14">Multi-pass membrane protein</topology>
    </subcellularLocation>
</comment>
<evidence type="ECO:0000256" key="6">
    <source>
        <dbReference type="ARBA" id="ARBA00022692"/>
    </source>
</evidence>
<dbReference type="InterPro" id="IPR037066">
    <property type="entry name" value="Plug_dom_sf"/>
</dbReference>
<dbReference type="PANTHER" id="PTHR32552:SF68">
    <property type="entry name" value="FERRICHROME OUTER MEMBRANE TRANSPORTER_PHAGE RECEPTOR"/>
    <property type="match status" value="1"/>
</dbReference>
<dbReference type="SUPFAM" id="SSF56935">
    <property type="entry name" value="Porins"/>
    <property type="match status" value="1"/>
</dbReference>